<dbReference type="AlphaFoldDB" id="A0A315ATX1"/>
<dbReference type="EMBL" id="PJQY01000139">
    <property type="protein sequence ID" value="PQQ17726.1"/>
    <property type="molecule type" value="Genomic_DNA"/>
</dbReference>
<dbReference type="PANTHER" id="PTHR33232:SF18">
    <property type="entry name" value="PROTEIN SIEVE ELEMENT OCCLUSION B-LIKE"/>
    <property type="match status" value="1"/>
</dbReference>
<evidence type="ECO:0000313" key="1">
    <source>
        <dbReference type="EMBL" id="PQQ17726.1"/>
    </source>
</evidence>
<dbReference type="OrthoDB" id="1741795at2759"/>
<dbReference type="PANTHER" id="PTHR33232">
    <property type="entry name" value="PROTEIN SIEVE ELEMENT OCCLUSION B-LIKE"/>
    <property type="match status" value="1"/>
</dbReference>
<comment type="caution">
    <text evidence="1">The sequence shown here is derived from an EMBL/GenBank/DDBJ whole genome shotgun (WGS) entry which is preliminary data.</text>
</comment>
<reference evidence="1 2" key="1">
    <citation type="submission" date="2018-02" db="EMBL/GenBank/DDBJ databases">
        <title>Draft genome of wild Prunus yedoensis var. nudiflora.</title>
        <authorList>
            <person name="Baek S."/>
            <person name="Kim J.-H."/>
            <person name="Choi K."/>
            <person name="Kim G.-B."/>
            <person name="Cho A."/>
            <person name="Jang H."/>
            <person name="Shin C.-H."/>
            <person name="Yu H.-J."/>
            <person name="Mun J.-H."/>
        </authorList>
    </citation>
    <scope>NUCLEOTIDE SEQUENCE [LARGE SCALE GENOMIC DNA]</scope>
    <source>
        <strain evidence="2">cv. Jeju island</strain>
        <tissue evidence="1">Leaf</tissue>
    </source>
</reference>
<dbReference type="InterPro" id="IPR039299">
    <property type="entry name" value="SEOA"/>
</dbReference>
<evidence type="ECO:0000313" key="2">
    <source>
        <dbReference type="Proteomes" id="UP000250321"/>
    </source>
</evidence>
<protein>
    <submittedName>
        <fullName evidence="1">Protein SIEVE ELEMENT OCCLUSION B-like</fullName>
    </submittedName>
</protein>
<dbReference type="GO" id="GO:0010088">
    <property type="term" value="P:phloem development"/>
    <property type="evidence" value="ECO:0007669"/>
    <property type="project" value="InterPro"/>
</dbReference>
<keyword evidence="2" id="KW-1185">Reference proteome</keyword>
<proteinExistence type="predicted"/>
<dbReference type="STRING" id="2094558.A0A315ATX1"/>
<sequence length="240" mass="27706">MQLMGCSQSGFATFNVACRVRRFYVSRPAATSYPKNKEWDYFKGIIPMSAVASRRRFQRSRTLAEQKVDHLRAFKHLMDSGYEVDTKLTHGSTDRKQDYPKLTDGSDGHAKVDVEVLKGKNLFLFFSSLDISNGDYIRLLNLVYDEVRNRGLTYKFKIVWIPVVKQWNEHAQNDFVMLRSNMPWYTVSPKLEGDIKNKWGYKGTPILVVMDPYGDVEITDALPLIRDKGVQNFPFDDVSN</sequence>
<name>A0A315ATX1_PRUYE</name>
<accession>A0A315ATX1</accession>
<dbReference type="Proteomes" id="UP000250321">
    <property type="component" value="Unassembled WGS sequence"/>
</dbReference>
<dbReference type="Gene3D" id="3.40.30.10">
    <property type="entry name" value="Glutaredoxin"/>
    <property type="match status" value="1"/>
</dbReference>
<organism evidence="1 2">
    <name type="scientific">Prunus yedoensis var. nudiflora</name>
    <dbReference type="NCBI Taxonomy" id="2094558"/>
    <lineage>
        <taxon>Eukaryota</taxon>
        <taxon>Viridiplantae</taxon>
        <taxon>Streptophyta</taxon>
        <taxon>Embryophyta</taxon>
        <taxon>Tracheophyta</taxon>
        <taxon>Spermatophyta</taxon>
        <taxon>Magnoliopsida</taxon>
        <taxon>eudicotyledons</taxon>
        <taxon>Gunneridae</taxon>
        <taxon>Pentapetalae</taxon>
        <taxon>rosids</taxon>
        <taxon>fabids</taxon>
        <taxon>Rosales</taxon>
        <taxon>Rosaceae</taxon>
        <taxon>Amygdaloideae</taxon>
        <taxon>Amygdaleae</taxon>
        <taxon>Prunus</taxon>
    </lineage>
</organism>
<gene>
    <name evidence="1" type="ORF">Pyn_37321</name>
</gene>